<comment type="similarity">
    <text evidence="2 8">Belongs to the diaminopimelate epimerase family.</text>
</comment>
<dbReference type="UniPathway" id="UPA00034">
    <property type="reaction ID" value="UER00025"/>
</dbReference>
<dbReference type="PANTHER" id="PTHR31689:SF0">
    <property type="entry name" value="DIAMINOPIMELATE EPIMERASE"/>
    <property type="match status" value="1"/>
</dbReference>
<evidence type="ECO:0000256" key="5">
    <source>
        <dbReference type="ARBA" id="ARBA00023154"/>
    </source>
</evidence>
<dbReference type="NCBIfam" id="TIGR00652">
    <property type="entry name" value="DapF"/>
    <property type="match status" value="1"/>
</dbReference>
<keyword evidence="4 8" id="KW-0028">Amino-acid biosynthesis</keyword>
<evidence type="ECO:0000256" key="7">
    <source>
        <dbReference type="ARBA" id="ARBA00051712"/>
    </source>
</evidence>
<feature type="active site" evidence="9">
    <location>
        <position position="80"/>
    </location>
</feature>
<dbReference type="InterPro" id="IPR018510">
    <property type="entry name" value="DAP_epimerase_AS"/>
</dbReference>
<comment type="caution">
    <text evidence="10">The sequence shown here is derived from an EMBL/GenBank/DDBJ whole genome shotgun (WGS) entry which is preliminary data.</text>
</comment>
<evidence type="ECO:0000256" key="3">
    <source>
        <dbReference type="ARBA" id="ARBA00013080"/>
    </source>
</evidence>
<comment type="subcellular location">
    <subcellularLocation>
        <location evidence="8">Cytoplasm</location>
    </subcellularLocation>
</comment>
<feature type="binding site" evidence="8">
    <location>
        <position position="12"/>
    </location>
    <ligand>
        <name>substrate</name>
    </ligand>
</feature>
<organism evidence="10 11">
    <name type="scientific">Secundilactobacillus folii</name>
    <dbReference type="NCBI Taxonomy" id="2678357"/>
    <lineage>
        <taxon>Bacteria</taxon>
        <taxon>Bacillati</taxon>
        <taxon>Bacillota</taxon>
        <taxon>Bacilli</taxon>
        <taxon>Lactobacillales</taxon>
        <taxon>Lactobacillaceae</taxon>
        <taxon>Secundilactobacillus</taxon>
    </lineage>
</organism>
<evidence type="ECO:0000256" key="2">
    <source>
        <dbReference type="ARBA" id="ARBA00010219"/>
    </source>
</evidence>
<dbReference type="SUPFAM" id="SSF54506">
    <property type="entry name" value="Diaminopimelate epimerase-like"/>
    <property type="match status" value="2"/>
</dbReference>
<keyword evidence="8" id="KW-0963">Cytoplasm</keyword>
<dbReference type="PROSITE" id="PS01326">
    <property type="entry name" value="DAP_EPIMERASE"/>
    <property type="match status" value="1"/>
</dbReference>
<evidence type="ECO:0000256" key="6">
    <source>
        <dbReference type="ARBA" id="ARBA00023235"/>
    </source>
</evidence>
<feature type="binding site" evidence="8">
    <location>
        <position position="169"/>
    </location>
    <ligand>
        <name>substrate</name>
    </ligand>
</feature>
<keyword evidence="11" id="KW-1185">Reference proteome</keyword>
<dbReference type="Gene3D" id="3.10.310.10">
    <property type="entry name" value="Diaminopimelate Epimerase, Chain A, domain 1"/>
    <property type="match status" value="2"/>
</dbReference>
<keyword evidence="5 8" id="KW-0457">Lysine biosynthesis</keyword>
<feature type="active site" description="Proton donor" evidence="8">
    <location>
        <position position="80"/>
    </location>
</feature>
<dbReference type="AlphaFoldDB" id="A0A7X2XWU8"/>
<evidence type="ECO:0000313" key="10">
    <source>
        <dbReference type="EMBL" id="MTV83149.1"/>
    </source>
</evidence>
<evidence type="ECO:0000256" key="4">
    <source>
        <dbReference type="ARBA" id="ARBA00022605"/>
    </source>
</evidence>
<feature type="active site" description="Proton acceptor" evidence="8">
    <location>
        <position position="232"/>
    </location>
</feature>
<comment type="caution">
    <text evidence="8">Lacks conserved residue(s) required for the propagation of feature annotation.</text>
</comment>
<feature type="binding site" evidence="8">
    <location>
        <begin position="81"/>
        <end position="82"/>
    </location>
    <ligand>
        <name>substrate</name>
    </ligand>
</feature>
<feature type="binding site" evidence="8">
    <location>
        <position position="71"/>
    </location>
    <ligand>
        <name>substrate</name>
    </ligand>
</feature>
<feature type="site" description="Could be important to modulate the pK values of the two catalytic cysteine residues" evidence="8">
    <location>
        <position position="171"/>
    </location>
</feature>
<dbReference type="InterPro" id="IPR001653">
    <property type="entry name" value="DAP_epimerase_DapF"/>
</dbReference>
<evidence type="ECO:0000313" key="11">
    <source>
        <dbReference type="Proteomes" id="UP000466388"/>
    </source>
</evidence>
<dbReference type="Proteomes" id="UP000466388">
    <property type="component" value="Unassembled WGS sequence"/>
</dbReference>
<protein>
    <recommendedName>
        <fullName evidence="3 8">Diaminopimelate epimerase</fullName>
        <shortName evidence="8">DAP epimerase</shortName>
        <ecNumber evidence="3 8">5.1.1.7</ecNumber>
    </recommendedName>
    <alternativeName>
        <fullName evidence="8">PLP-independent amino acid racemase</fullName>
    </alternativeName>
</protein>
<dbReference type="GO" id="GO:0009089">
    <property type="term" value="P:lysine biosynthetic process via diaminopimelate"/>
    <property type="evidence" value="ECO:0007669"/>
    <property type="project" value="UniProtKB-UniRule"/>
</dbReference>
<gene>
    <name evidence="8" type="primary">dapF</name>
    <name evidence="10" type="ORF">GM612_11025</name>
</gene>
<feature type="binding site" evidence="8">
    <location>
        <position position="205"/>
    </location>
    <ligand>
        <name>substrate</name>
    </ligand>
</feature>
<feature type="binding site" evidence="8">
    <location>
        <begin position="223"/>
        <end position="224"/>
    </location>
    <ligand>
        <name>substrate</name>
    </ligand>
</feature>
<dbReference type="RefSeq" id="WP_155432410.1">
    <property type="nucleotide sequence ID" value="NZ_WNJO01000018.1"/>
</dbReference>
<comment type="catalytic activity">
    <reaction evidence="7 8">
        <text>(2S,6S)-2,6-diaminopimelate = meso-2,6-diaminopimelate</text>
        <dbReference type="Rhea" id="RHEA:15393"/>
        <dbReference type="ChEBI" id="CHEBI:57609"/>
        <dbReference type="ChEBI" id="CHEBI:57791"/>
        <dbReference type="EC" id="5.1.1.7"/>
    </reaction>
</comment>
<dbReference type="Pfam" id="PF01678">
    <property type="entry name" value="DAP_epimerase"/>
    <property type="match status" value="2"/>
</dbReference>
<reference evidence="10 11" key="1">
    <citation type="submission" date="2019-11" db="EMBL/GenBank/DDBJ databases">
        <title>Lactobacillus sp. nov. CRM56-3, isolated from fermented tea leaves.</title>
        <authorList>
            <person name="Phuengjayaem S."/>
            <person name="Tanasupawat S."/>
        </authorList>
    </citation>
    <scope>NUCLEOTIDE SEQUENCE [LARGE SCALE GENOMIC DNA]</scope>
    <source>
        <strain evidence="10 11">CRM56-3</strain>
    </source>
</reference>
<comment type="pathway">
    <text evidence="1 8">Amino-acid biosynthesis; L-lysine biosynthesis via DAP pathway; DL-2,6-diaminopimelate from LL-2,6-diaminopimelate: step 1/1.</text>
</comment>
<dbReference type="GO" id="GO:0008837">
    <property type="term" value="F:diaminopimelate epimerase activity"/>
    <property type="evidence" value="ECO:0007669"/>
    <property type="project" value="UniProtKB-UniRule"/>
</dbReference>
<evidence type="ECO:0000256" key="8">
    <source>
        <dbReference type="HAMAP-Rule" id="MF_00197"/>
    </source>
</evidence>
<feature type="site" description="Could be important to modulate the pK values of the two catalytic cysteine residues" evidence="8">
    <location>
        <position position="223"/>
    </location>
</feature>
<evidence type="ECO:0000256" key="1">
    <source>
        <dbReference type="ARBA" id="ARBA00005196"/>
    </source>
</evidence>
<evidence type="ECO:0000256" key="9">
    <source>
        <dbReference type="PROSITE-ProRule" id="PRU10125"/>
    </source>
</evidence>
<dbReference type="HAMAP" id="MF_00197">
    <property type="entry name" value="DAP_epimerase"/>
    <property type="match status" value="1"/>
</dbReference>
<dbReference type="EMBL" id="WNJO01000018">
    <property type="protein sequence ID" value="MTV83149.1"/>
    <property type="molecule type" value="Genomic_DNA"/>
</dbReference>
<dbReference type="GO" id="GO:0005829">
    <property type="term" value="C:cytosol"/>
    <property type="evidence" value="ECO:0007669"/>
    <property type="project" value="TreeGrafter"/>
</dbReference>
<comment type="function">
    <text evidence="8">Catalyzes the stereoinversion of LL-2,6-diaminopimelate (L,L-DAP) to meso-diaminopimelate (meso-DAP), a precursor of L-lysine and an essential component of the bacterial peptidoglycan.</text>
</comment>
<dbReference type="EC" id="5.1.1.7" evidence="3 8"/>
<dbReference type="PANTHER" id="PTHR31689">
    <property type="entry name" value="DIAMINOPIMELATE EPIMERASE, CHLOROPLASTIC"/>
    <property type="match status" value="1"/>
</dbReference>
<accession>A0A7X2XWU8</accession>
<comment type="subunit">
    <text evidence="8">Homodimer.</text>
</comment>
<name>A0A7X2XWU8_9LACO</name>
<keyword evidence="6 8" id="KW-0413">Isomerase</keyword>
<proteinExistence type="inferred from homology"/>
<feature type="binding site" evidence="8">
    <location>
        <begin position="233"/>
        <end position="234"/>
    </location>
    <ligand>
        <name>substrate</name>
    </ligand>
</feature>
<sequence>MVQLRKVHGSENHFFLLDQTTLESPLTDPELVALAQQITNPETGILDGADGLLVVNTSTHENALGQMRVINADGSEASMCGNGLRTVARYLAEKNHTNQFKIETMTADLQVSRQSDLAAQVPAFSVEISPVRFQPADFPFTNLGSEPLIDQPVPAFVSGLNFTAIAVPNPHLISFVDEDVMNGDDLGELGARLNGKNDYFPDGVNVSFAQILGKNQLFVRTYERGVGFTNACGTGMSATSLAFALTHPKLAEFEHTITVYNPGGMVKTRLHKAENRYWIDLIGNATETHLIDVDESALHQANVMLDNTSIETTTEEMAYQKFVADLPKVSAIAVKK</sequence>